<dbReference type="AlphaFoldDB" id="A0A1G6N3P4"/>
<keyword evidence="2" id="KW-1185">Reference proteome</keyword>
<evidence type="ECO:0000313" key="2">
    <source>
        <dbReference type="Proteomes" id="UP000199452"/>
    </source>
</evidence>
<dbReference type="Proteomes" id="UP000199452">
    <property type="component" value="Unassembled WGS sequence"/>
</dbReference>
<accession>A0A1G6N3P4</accession>
<dbReference type="EMBL" id="FMYP01000040">
    <property type="protein sequence ID" value="SDC62450.1"/>
    <property type="molecule type" value="Genomic_DNA"/>
</dbReference>
<gene>
    <name evidence="1" type="ORF">SAMN05216323_104025</name>
</gene>
<proteinExistence type="predicted"/>
<sequence length="464" mass="53928">MITTVIGRTFLNAYNKTYQKSYTPKEFFDKVYFELFFNHPKYMMWAQNSPFVQMRGVQKPENLTSVERLEKLENLHQKIIQGDRDASIAIGFPASEDKEFATTSGSVTDMVIEISDEDVYYTWIGSSLSIGIAGGFSLLFNDEQILLDIYRGWEHYRHFLNDEAISKIRGNQIITWNGQWLNYFYSSDFRENFDFTTLENAGIFTQDATLIQANTIKWSKLFFNLSKHYSDRVIPGYIFGLGQTNKTLGFYPFHFKQGRKLIHIYRQLFGENDSLKDAKDYEALFGIHIKRACELGAIGLQALEPEGLRKYFTEAKLPNFAKPSISLKKTDTEDELAYKQLQAEQKDYNQNIIPFRTFKTWLVAMITKNKEEILDYTAEVAAALHEYKKATTRTDRGNLIKSELLVAKTKKAFLDCLSDVIKDVATEKLELFKGLRDRVHLMTHEDFGYFVVLLKFDYAFQERT</sequence>
<organism evidence="1 2">
    <name type="scientific">Williamwhitmania taraxaci</name>
    <dbReference type="NCBI Taxonomy" id="1640674"/>
    <lineage>
        <taxon>Bacteria</taxon>
        <taxon>Pseudomonadati</taxon>
        <taxon>Bacteroidota</taxon>
        <taxon>Bacteroidia</taxon>
        <taxon>Bacteroidales</taxon>
        <taxon>Williamwhitmaniaceae</taxon>
        <taxon>Williamwhitmania</taxon>
    </lineage>
</organism>
<dbReference type="OrthoDB" id="5422541at2"/>
<evidence type="ECO:0000313" key="1">
    <source>
        <dbReference type="EMBL" id="SDC62450.1"/>
    </source>
</evidence>
<dbReference type="RefSeq" id="WP_092438962.1">
    <property type="nucleotide sequence ID" value="NZ_FMYP01000040.1"/>
</dbReference>
<name>A0A1G6N3P4_9BACT</name>
<protein>
    <submittedName>
        <fullName evidence="1">Uncharacterized protein</fullName>
    </submittedName>
</protein>
<reference evidence="1 2" key="1">
    <citation type="submission" date="2016-09" db="EMBL/GenBank/DDBJ databases">
        <authorList>
            <person name="Capua I."/>
            <person name="De Benedictis P."/>
            <person name="Joannis T."/>
            <person name="Lombin L.H."/>
            <person name="Cattoli G."/>
        </authorList>
    </citation>
    <scope>NUCLEOTIDE SEQUENCE [LARGE SCALE GENOMIC DNA]</scope>
    <source>
        <strain evidence="1 2">A7P-90m</strain>
    </source>
</reference>
<dbReference type="STRING" id="1640674.SAMN05216323_104025"/>